<protein>
    <submittedName>
        <fullName evidence="2">Uncharacterized protein</fullName>
    </submittedName>
</protein>
<sequence>MKTVKNRGKIVELRLWNLGKIGRMMKLRAFIKFLGNLDEKMKKSLKSQLKNKILIGQNTRALSLMTFLKKSILNLTLGDAFAKITYKNKLNYTGKTLKTITETGKSQTLKLQNLAKIFNILKQRAFNLLLKNLYNKKIQNLRKSIKKLKRKLKKTMSLKKRALGTNTINSIQKSALNRILGHIFFEITKNLTQNYKGNTLKTIKDCKKNNIFKLLNLAKIIDKLKHKAFIKLNLAKIIDKLKHKAFIKFVVNSDKNSLKNLDLVNKILDGQLKGKSSFSQKILGKYMINIIKSSGLNRILGEILGKITENSRLNYSSPILNDVKNKKTIIDLKLFNLSKIAFNIKQRAFMCFTISLNIKNTKKLNTSIEELKKQLKNKILYAKKSAILSLMNSLKKSSFVRIQSLVFGRITETQCENYISPMMVVVKEKKINLGLKLCNLGKIIERSKGRAFHNFATNLYDKNTRELNKELIKKKMTVQKGAILGLMRKLGIIGLNRVLGNAFMLMTECLTEKYAGNVLNIVKEKRKNRDFKIWNLGKIMKKNKMSAFYSFVCNVYQKNVKDLREDIKKNDVSSKKMTGARLVNIFEKSTFTRLFSDAFARITDHLSDNYVGVRMSIIKDKKKLRILKLWNLAKITNKLKQKSFNTFTANLNEMKSKNLQAKLSNKTVLSQKSSALSLANTLKSSILNKHLGYIFSTITNQLSENYIGPILKPIKSQKKIIFLKLCNLAKISNKTIQKSFQKLMINLYNKHTKNLKSQLKKTHNHNKKTIGLITINTFKNSVLNKRLGFIISQITENLCENYKGPVLSIIKQKKKIVNLQLCTLARIIEKNKYKVFHTFVKILNVKHAHNIKNQLKKSIFSNQNITALLLINIIKNSGLNRIIGEIFACVTNPIIENYNGNVLSLVKNRKKIHKLKLLNIFKITEKIYRKAFYKFIDNLSLKYAKRLKGNNRILRRNLKKKTLLSEKAMGLVLINTVKAFIINKRLGDILGAITDPLDKNCLGPVMRVKIDQKKLFMLKIRNLGKIVEKTKNRAFYKFLANIYGENIKGLIKKIHTKTQFGQKSVGISLKNLLRNLCLNRILADIFNTITESLSLNYNGPVLQTSKQKKKLLILNLQNLAKVTNNTKQKALYKLYINLYKKTTKKLNHKIKTLKNELSKKSTLSQKAASISLINAIQNSALARTLCQAFITLTGHLIENYNGNFLSTFKDKNKIINLKLLNLIKKTDRNKQKAFYAFITNIFKKSIRKLKKIIKKRTLLSKKASAISLINTIKNSGFNRYFGYIFADITEKSNEKYSGILLNNIKDQKKNNGFRLLNLAKIVQKNKQKAFNKMRIKLEKGSTKKMRKSKSKIKKKLKKMKNLCQKALGLSLVNAVKSSGFIRTLGSVLFFITDGLGKNYARAVISIALRNFEKMFCRHFMIWKDQTKEQEKKKLISRIQKHKKLNQILKFIKFLANLPNRNLKGSINRIILAKSRVLECITNVYFTVKRMPKNSFDIWRFKSNKIKETTLNNKLRSEKLSNYMKNLTRRTLRGIFYLESLKNISLIFAVSASVKLTMKNMSDRIKTNLRNSWQLWGKYCKVYYQEIGIFKFKREKLKYCLSRLLKSKLNIVFRGMISDKRQECLWEVCIIFKNHLSRVLSQWNNHTQTLRIMSLCFKINELGYNDVETHEDRKKKKKVLRRFVRRCLKNQKRVFRKLKSAKNLYLKQKIVFFNMSRFLDKMIRKALKETFGLIISWDKGLEE</sequence>
<accession>A0A1R2CTW6</accession>
<proteinExistence type="predicted"/>
<keyword evidence="1" id="KW-0175">Coiled coil</keyword>
<evidence type="ECO:0000313" key="3">
    <source>
        <dbReference type="Proteomes" id="UP000187209"/>
    </source>
</evidence>
<keyword evidence="3" id="KW-1185">Reference proteome</keyword>
<organism evidence="2 3">
    <name type="scientific">Stentor coeruleus</name>
    <dbReference type="NCBI Taxonomy" id="5963"/>
    <lineage>
        <taxon>Eukaryota</taxon>
        <taxon>Sar</taxon>
        <taxon>Alveolata</taxon>
        <taxon>Ciliophora</taxon>
        <taxon>Postciliodesmatophora</taxon>
        <taxon>Heterotrichea</taxon>
        <taxon>Heterotrichida</taxon>
        <taxon>Stentoridae</taxon>
        <taxon>Stentor</taxon>
    </lineage>
</organism>
<reference evidence="2 3" key="1">
    <citation type="submission" date="2016-11" db="EMBL/GenBank/DDBJ databases">
        <title>The macronuclear genome of Stentor coeruleus: a giant cell with tiny introns.</title>
        <authorList>
            <person name="Slabodnick M."/>
            <person name="Ruby J.G."/>
            <person name="Reiff S.B."/>
            <person name="Swart E.C."/>
            <person name="Gosai S."/>
            <person name="Prabakaran S."/>
            <person name="Witkowska E."/>
            <person name="Larue G.E."/>
            <person name="Fisher S."/>
            <person name="Freeman R.M."/>
            <person name="Gunawardena J."/>
            <person name="Chu W."/>
            <person name="Stover N.A."/>
            <person name="Gregory B.D."/>
            <person name="Nowacki M."/>
            <person name="Derisi J."/>
            <person name="Roy S.W."/>
            <person name="Marshall W.F."/>
            <person name="Sood P."/>
        </authorList>
    </citation>
    <scope>NUCLEOTIDE SEQUENCE [LARGE SCALE GENOMIC DNA]</scope>
    <source>
        <strain evidence="2">WM001</strain>
    </source>
</reference>
<comment type="caution">
    <text evidence="2">The sequence shown here is derived from an EMBL/GenBank/DDBJ whole genome shotgun (WGS) entry which is preliminary data.</text>
</comment>
<evidence type="ECO:0000313" key="2">
    <source>
        <dbReference type="EMBL" id="OMJ92447.1"/>
    </source>
</evidence>
<gene>
    <name evidence="2" type="ORF">SteCoe_4786</name>
</gene>
<feature type="coiled-coil region" evidence="1">
    <location>
        <begin position="131"/>
        <end position="158"/>
    </location>
</feature>
<name>A0A1R2CTW6_9CILI</name>
<dbReference type="Proteomes" id="UP000187209">
    <property type="component" value="Unassembled WGS sequence"/>
</dbReference>
<dbReference type="EMBL" id="MPUH01000061">
    <property type="protein sequence ID" value="OMJ92447.1"/>
    <property type="molecule type" value="Genomic_DNA"/>
</dbReference>
<evidence type="ECO:0000256" key="1">
    <source>
        <dbReference type="SAM" id="Coils"/>
    </source>
</evidence>